<comment type="caution">
    <text evidence="1">The sequence shown here is derived from an EMBL/GenBank/DDBJ whole genome shotgun (WGS) entry which is preliminary data.</text>
</comment>
<name>A0ACA9P5B2_9GLOM</name>
<feature type="non-terminal residue" evidence="1">
    <location>
        <position position="1"/>
    </location>
</feature>
<organism evidence="1 2">
    <name type="scientific">Cetraspora pellucida</name>
    <dbReference type="NCBI Taxonomy" id="1433469"/>
    <lineage>
        <taxon>Eukaryota</taxon>
        <taxon>Fungi</taxon>
        <taxon>Fungi incertae sedis</taxon>
        <taxon>Mucoromycota</taxon>
        <taxon>Glomeromycotina</taxon>
        <taxon>Glomeromycetes</taxon>
        <taxon>Diversisporales</taxon>
        <taxon>Gigasporaceae</taxon>
        <taxon>Cetraspora</taxon>
    </lineage>
</organism>
<keyword evidence="2" id="KW-1185">Reference proteome</keyword>
<gene>
    <name evidence="1" type="ORF">SPELUC_LOCUS10779</name>
</gene>
<reference evidence="1" key="1">
    <citation type="submission" date="2021-06" db="EMBL/GenBank/DDBJ databases">
        <authorList>
            <person name="Kallberg Y."/>
            <person name="Tangrot J."/>
            <person name="Rosling A."/>
        </authorList>
    </citation>
    <scope>NUCLEOTIDE SEQUENCE</scope>
    <source>
        <strain evidence="1">28 12/20/2015</strain>
    </source>
</reference>
<protein>
    <submittedName>
        <fullName evidence="1">13812_t:CDS:1</fullName>
    </submittedName>
</protein>
<evidence type="ECO:0000313" key="1">
    <source>
        <dbReference type="EMBL" id="CAG8691509.1"/>
    </source>
</evidence>
<evidence type="ECO:0000313" key="2">
    <source>
        <dbReference type="Proteomes" id="UP000789366"/>
    </source>
</evidence>
<dbReference type="Proteomes" id="UP000789366">
    <property type="component" value="Unassembled WGS sequence"/>
</dbReference>
<dbReference type="EMBL" id="CAJVPW010021005">
    <property type="protein sequence ID" value="CAG8691509.1"/>
    <property type="molecule type" value="Genomic_DNA"/>
</dbReference>
<proteinExistence type="predicted"/>
<accession>A0ACA9P5B2</accession>
<sequence length="79" mass="8977">QTQKRPSKNTTKNKSFSKIPKQNKEKGDKKDSNTVKKLIIELTSNTSEQNTDMITSYPLPIDFLNLYSLDIMKGVISQS</sequence>